<dbReference type="Proteomes" id="UP000318711">
    <property type="component" value="Unassembled WGS sequence"/>
</dbReference>
<dbReference type="Gene3D" id="3.30.70.1050">
    <property type="entry name" value="Trigger factor ribosome-binding domain"/>
    <property type="match status" value="1"/>
</dbReference>
<dbReference type="AlphaFoldDB" id="A0A554LXZ0"/>
<dbReference type="GO" id="GO:0015031">
    <property type="term" value="P:protein transport"/>
    <property type="evidence" value="ECO:0007669"/>
    <property type="project" value="InterPro"/>
</dbReference>
<evidence type="ECO:0000256" key="9">
    <source>
        <dbReference type="ARBA" id="ARBA00029986"/>
    </source>
</evidence>
<dbReference type="PANTHER" id="PTHR30560">
    <property type="entry name" value="TRIGGER FACTOR CHAPERONE AND PEPTIDYL-PROLYL CIS/TRANS ISOMERASE"/>
    <property type="match status" value="1"/>
</dbReference>
<dbReference type="InterPro" id="IPR037041">
    <property type="entry name" value="Trigger_fac_C_sf"/>
</dbReference>
<accession>A0A554LXZ0</accession>
<dbReference type="InterPro" id="IPR036611">
    <property type="entry name" value="Trigger_fac_ribosome-bd_sf"/>
</dbReference>
<comment type="caution">
    <text evidence="12">The sequence shown here is derived from an EMBL/GenBank/DDBJ whole genome shotgun (WGS) entry which is preliminary data.</text>
</comment>
<comment type="catalytic activity">
    <reaction evidence="1">
        <text>[protein]-peptidylproline (omega=180) = [protein]-peptidylproline (omega=0)</text>
        <dbReference type="Rhea" id="RHEA:16237"/>
        <dbReference type="Rhea" id="RHEA-COMP:10747"/>
        <dbReference type="Rhea" id="RHEA-COMP:10748"/>
        <dbReference type="ChEBI" id="CHEBI:83833"/>
        <dbReference type="ChEBI" id="CHEBI:83834"/>
        <dbReference type="EC" id="5.2.1.8"/>
    </reaction>
</comment>
<dbReference type="SUPFAM" id="SSF109998">
    <property type="entry name" value="Triger factor/SurA peptide-binding domain-like"/>
    <property type="match status" value="1"/>
</dbReference>
<dbReference type="GO" id="GO:0043022">
    <property type="term" value="F:ribosome binding"/>
    <property type="evidence" value="ECO:0007669"/>
    <property type="project" value="TreeGrafter"/>
</dbReference>
<keyword evidence="7" id="KW-0143">Chaperone</keyword>
<dbReference type="GO" id="GO:0051083">
    <property type="term" value="P:'de novo' cotranslational protein folding"/>
    <property type="evidence" value="ECO:0007669"/>
    <property type="project" value="TreeGrafter"/>
</dbReference>
<evidence type="ECO:0000256" key="2">
    <source>
        <dbReference type="ARBA" id="ARBA00004496"/>
    </source>
</evidence>
<evidence type="ECO:0000256" key="4">
    <source>
        <dbReference type="ARBA" id="ARBA00013194"/>
    </source>
</evidence>
<reference evidence="12 13" key="1">
    <citation type="submission" date="2017-07" db="EMBL/GenBank/DDBJ databases">
        <title>Mechanisms for carbon and nitrogen cycling indicate functional differentiation within the Candidate Phyla Radiation.</title>
        <authorList>
            <person name="Danczak R.E."/>
            <person name="Johnston M.D."/>
            <person name="Kenah C."/>
            <person name="Slattery M."/>
            <person name="Wrighton K.C."/>
            <person name="Wilkins M.J."/>
        </authorList>
    </citation>
    <scope>NUCLEOTIDE SEQUENCE [LARGE SCALE GENOMIC DNA]</scope>
    <source>
        <strain evidence="12">Licking1014_2</strain>
    </source>
</reference>
<evidence type="ECO:0000313" key="12">
    <source>
        <dbReference type="EMBL" id="TSC97489.1"/>
    </source>
</evidence>
<proteinExistence type="inferred from homology"/>
<dbReference type="Pfam" id="PF05698">
    <property type="entry name" value="Trigger_C"/>
    <property type="match status" value="1"/>
</dbReference>
<sequence length="310" mass="35695">MTKETDKKDDNQLALKIEKLPRSRVKLTITVSKKTTAAAEESVYQKLASQVNIPGFRPGQAPRRLTIEKIGSGKLAGETAHFILDTTYPQVIQEQKLLPLQAPAVKIIAEKEEFIYEAEVDVMPEIKMGDYSKIRLKKHQKIVPTKEEEIKKETDRLTGFLKKEHGEKYWEKLKLKDEKEAQEQIKKASCQRLENQAKGQQIDELLDEGLKLLDVDVPQCLVDGEIDRLINLTRQRYPGDQMEELLKKEKKTIVDLRQDWEKQAEKTVKIGLLLGQVMQQEKIDHHQSDASRQAVEKMLKYATIEVKSKK</sequence>
<keyword evidence="8" id="KW-0413">Isomerase</keyword>
<dbReference type="EMBL" id="VMGL01000001">
    <property type="protein sequence ID" value="TSC97489.1"/>
    <property type="molecule type" value="Genomic_DNA"/>
</dbReference>
<dbReference type="PANTHER" id="PTHR30560:SF3">
    <property type="entry name" value="TRIGGER FACTOR-LIKE PROTEIN TIG, CHLOROPLASTIC"/>
    <property type="match status" value="1"/>
</dbReference>
<keyword evidence="6" id="KW-0697">Rotamase</keyword>
<evidence type="ECO:0000256" key="7">
    <source>
        <dbReference type="ARBA" id="ARBA00023186"/>
    </source>
</evidence>
<dbReference type="Gene3D" id="1.10.3120.10">
    <property type="entry name" value="Trigger factor, C-terminal domain"/>
    <property type="match status" value="1"/>
</dbReference>
<evidence type="ECO:0000259" key="11">
    <source>
        <dbReference type="Pfam" id="PF05698"/>
    </source>
</evidence>
<feature type="domain" description="Trigger factor C-terminal" evidence="11">
    <location>
        <begin position="181"/>
        <end position="300"/>
    </location>
</feature>
<evidence type="ECO:0000313" key="13">
    <source>
        <dbReference type="Proteomes" id="UP000318711"/>
    </source>
</evidence>
<feature type="domain" description="Trigger factor ribosome-binding bacterial" evidence="10">
    <location>
        <begin position="15"/>
        <end position="157"/>
    </location>
</feature>
<dbReference type="InterPro" id="IPR005215">
    <property type="entry name" value="Trig_fac"/>
</dbReference>
<dbReference type="InterPro" id="IPR008881">
    <property type="entry name" value="Trigger_fac_ribosome-bd_bac"/>
</dbReference>
<dbReference type="InterPro" id="IPR008880">
    <property type="entry name" value="Trigger_fac_C"/>
</dbReference>
<dbReference type="EC" id="5.2.1.8" evidence="4"/>
<dbReference type="InterPro" id="IPR027304">
    <property type="entry name" value="Trigger_fact/SurA_dom_sf"/>
</dbReference>
<evidence type="ECO:0000256" key="3">
    <source>
        <dbReference type="ARBA" id="ARBA00005464"/>
    </source>
</evidence>
<comment type="subcellular location">
    <subcellularLocation>
        <location evidence="2">Cytoplasm</location>
    </subcellularLocation>
</comment>
<evidence type="ECO:0000256" key="5">
    <source>
        <dbReference type="ARBA" id="ARBA00016902"/>
    </source>
</evidence>
<evidence type="ECO:0000256" key="8">
    <source>
        <dbReference type="ARBA" id="ARBA00023235"/>
    </source>
</evidence>
<protein>
    <recommendedName>
        <fullName evidence="5">Trigger factor</fullName>
        <ecNumber evidence="4">5.2.1.8</ecNumber>
    </recommendedName>
    <alternativeName>
        <fullName evidence="9">PPIase</fullName>
    </alternativeName>
</protein>
<dbReference type="GO" id="GO:0005737">
    <property type="term" value="C:cytoplasm"/>
    <property type="evidence" value="ECO:0007669"/>
    <property type="project" value="UniProtKB-SubCell"/>
</dbReference>
<dbReference type="GO" id="GO:0043335">
    <property type="term" value="P:protein unfolding"/>
    <property type="evidence" value="ECO:0007669"/>
    <property type="project" value="TreeGrafter"/>
</dbReference>
<dbReference type="GO" id="GO:0044183">
    <property type="term" value="F:protein folding chaperone"/>
    <property type="evidence" value="ECO:0007669"/>
    <property type="project" value="TreeGrafter"/>
</dbReference>
<evidence type="ECO:0000256" key="1">
    <source>
        <dbReference type="ARBA" id="ARBA00000971"/>
    </source>
</evidence>
<comment type="similarity">
    <text evidence="3">Belongs to the FKBP-type PPIase family. Tig subfamily.</text>
</comment>
<dbReference type="Pfam" id="PF05697">
    <property type="entry name" value="Trigger_N"/>
    <property type="match status" value="1"/>
</dbReference>
<organism evidence="12 13">
    <name type="scientific">Candidatus Berkelbacteria bacterium Licking1014_2</name>
    <dbReference type="NCBI Taxonomy" id="2017146"/>
    <lineage>
        <taxon>Bacteria</taxon>
        <taxon>Candidatus Berkelbacteria</taxon>
    </lineage>
</organism>
<dbReference type="GO" id="GO:0003755">
    <property type="term" value="F:peptidyl-prolyl cis-trans isomerase activity"/>
    <property type="evidence" value="ECO:0007669"/>
    <property type="project" value="UniProtKB-KW"/>
</dbReference>
<gene>
    <name evidence="12" type="ORF">CEN88_2</name>
</gene>
<dbReference type="SUPFAM" id="SSF102735">
    <property type="entry name" value="Trigger factor ribosome-binding domain"/>
    <property type="match status" value="1"/>
</dbReference>
<name>A0A554LXZ0_9BACT</name>
<evidence type="ECO:0000256" key="6">
    <source>
        <dbReference type="ARBA" id="ARBA00023110"/>
    </source>
</evidence>
<evidence type="ECO:0000259" key="10">
    <source>
        <dbReference type="Pfam" id="PF05697"/>
    </source>
</evidence>